<evidence type="ECO:0000256" key="1">
    <source>
        <dbReference type="SAM" id="Phobius"/>
    </source>
</evidence>
<feature type="transmembrane region" description="Helical" evidence="1">
    <location>
        <begin position="275"/>
        <end position="295"/>
    </location>
</feature>
<keyword evidence="1" id="KW-0812">Transmembrane</keyword>
<name>A0A3M8CVF9_9BACL</name>
<feature type="transmembrane region" description="Helical" evidence="1">
    <location>
        <begin position="85"/>
        <end position="113"/>
    </location>
</feature>
<feature type="transmembrane region" description="Helical" evidence="1">
    <location>
        <begin position="238"/>
        <end position="255"/>
    </location>
</feature>
<sequence length="299" mass="34414">MKYLLLLPMFLSLLCGFYFLGLYLHISWSTPKMLFPRTVAVWREKLLNYEAGRMLYEGYDRWCKVVGGTPEACLLYSLTGGVGGFAAGIVLGNLIVSLSLFLLFLLLPTLLLYARYTVLMNKKINSFCQFVDLFARYYNSRKNIILTFREMIEECPKELLPDLLLLNNALADGGDPVKAVEAFADRLHHPWAYDFAMYIASGLEGETEEIQSPLNRLTNEMFIQQDEKEERDSEIHSIWISLLIVIVICILLIPYNQSLLQDSYRLYFFTPDGQAILAIAVTVWLLSILLAFIWGRRFR</sequence>
<evidence type="ECO:0000313" key="3">
    <source>
        <dbReference type="Proteomes" id="UP000281915"/>
    </source>
</evidence>
<keyword evidence="1" id="KW-0472">Membrane</keyword>
<organism evidence="2 3">
    <name type="scientific">Brevibacillus panacihumi</name>
    <dbReference type="NCBI Taxonomy" id="497735"/>
    <lineage>
        <taxon>Bacteria</taxon>
        <taxon>Bacillati</taxon>
        <taxon>Bacillota</taxon>
        <taxon>Bacilli</taxon>
        <taxon>Bacillales</taxon>
        <taxon>Paenibacillaceae</taxon>
        <taxon>Brevibacillus</taxon>
    </lineage>
</organism>
<evidence type="ECO:0008006" key="4">
    <source>
        <dbReference type="Google" id="ProtNLM"/>
    </source>
</evidence>
<accession>A0A3M8CVF9</accession>
<dbReference type="Proteomes" id="UP000281915">
    <property type="component" value="Unassembled WGS sequence"/>
</dbReference>
<protein>
    <recommendedName>
        <fullName evidence="4">Type II secretion system protein GspF domain-containing protein</fullName>
    </recommendedName>
</protein>
<keyword evidence="1" id="KW-1133">Transmembrane helix</keyword>
<feature type="transmembrane region" description="Helical" evidence="1">
    <location>
        <begin position="5"/>
        <end position="26"/>
    </location>
</feature>
<evidence type="ECO:0000313" key="2">
    <source>
        <dbReference type="EMBL" id="RNB79673.1"/>
    </source>
</evidence>
<dbReference type="RefSeq" id="WP_122913144.1">
    <property type="nucleotide sequence ID" value="NZ_RHHT01000018.1"/>
</dbReference>
<dbReference type="EMBL" id="RHHT01000018">
    <property type="protein sequence ID" value="RNB79673.1"/>
    <property type="molecule type" value="Genomic_DNA"/>
</dbReference>
<dbReference type="AlphaFoldDB" id="A0A3M8CVF9"/>
<reference evidence="2 3" key="1">
    <citation type="submission" date="2018-10" db="EMBL/GenBank/DDBJ databases">
        <title>Phylogenomics of Brevibacillus.</title>
        <authorList>
            <person name="Dunlap C."/>
        </authorList>
    </citation>
    <scope>NUCLEOTIDE SEQUENCE [LARGE SCALE GENOMIC DNA]</scope>
    <source>
        <strain evidence="2 3">JCM 15085</strain>
    </source>
</reference>
<gene>
    <name evidence="2" type="ORF">EDM58_09520</name>
</gene>
<comment type="caution">
    <text evidence="2">The sequence shown here is derived from an EMBL/GenBank/DDBJ whole genome shotgun (WGS) entry which is preliminary data.</text>
</comment>
<proteinExistence type="predicted"/>